<protein>
    <submittedName>
        <fullName evidence="1">Uncharacterized protein</fullName>
    </submittedName>
</protein>
<name>A0A225W056_9STRA</name>
<comment type="caution">
    <text evidence="1">The sequence shown here is derived from an EMBL/GenBank/DDBJ whole genome shotgun (WGS) entry which is preliminary data.</text>
</comment>
<organism evidence="1 2">
    <name type="scientific">Phytophthora megakarya</name>
    <dbReference type="NCBI Taxonomy" id="4795"/>
    <lineage>
        <taxon>Eukaryota</taxon>
        <taxon>Sar</taxon>
        <taxon>Stramenopiles</taxon>
        <taxon>Oomycota</taxon>
        <taxon>Peronosporomycetes</taxon>
        <taxon>Peronosporales</taxon>
        <taxon>Peronosporaceae</taxon>
        <taxon>Phytophthora</taxon>
    </lineage>
</organism>
<accession>A0A225W056</accession>
<dbReference type="AlphaFoldDB" id="A0A225W056"/>
<sequence>MAHNLIISGAEKSLGTGGFRHTCGRPCFHEIVDIYQSNGDLKILPEQFENKHWWII</sequence>
<evidence type="ECO:0000313" key="1">
    <source>
        <dbReference type="EMBL" id="OWZ10599.1"/>
    </source>
</evidence>
<gene>
    <name evidence="1" type="ORF">PHMEG_00016529</name>
</gene>
<proteinExistence type="predicted"/>
<dbReference type="Proteomes" id="UP000198211">
    <property type="component" value="Unassembled WGS sequence"/>
</dbReference>
<evidence type="ECO:0000313" key="2">
    <source>
        <dbReference type="Proteomes" id="UP000198211"/>
    </source>
</evidence>
<reference evidence="2" key="1">
    <citation type="submission" date="2017-03" db="EMBL/GenBank/DDBJ databases">
        <title>Phytopthora megakarya and P. palmivora, two closely related causual agents of cacao black pod achieved similar genome size and gene model numbers by different mechanisms.</title>
        <authorList>
            <person name="Ali S."/>
            <person name="Shao J."/>
            <person name="Larry D.J."/>
            <person name="Kronmiller B."/>
            <person name="Shen D."/>
            <person name="Strem M.D."/>
            <person name="Melnick R.L."/>
            <person name="Guiltinan M.J."/>
            <person name="Tyler B.M."/>
            <person name="Meinhardt L.W."/>
            <person name="Bailey B.A."/>
        </authorList>
    </citation>
    <scope>NUCLEOTIDE SEQUENCE [LARGE SCALE GENOMIC DNA]</scope>
    <source>
        <strain evidence="2">zdho120</strain>
    </source>
</reference>
<dbReference type="EMBL" id="NBNE01002396">
    <property type="protein sequence ID" value="OWZ10599.1"/>
    <property type="molecule type" value="Genomic_DNA"/>
</dbReference>
<keyword evidence="2" id="KW-1185">Reference proteome</keyword>